<evidence type="ECO:0000256" key="1">
    <source>
        <dbReference type="ARBA" id="ARBA00005806"/>
    </source>
</evidence>
<dbReference type="Proteomes" id="UP000050863">
    <property type="component" value="Unassembled WGS sequence"/>
</dbReference>
<dbReference type="PANTHER" id="PTHR30548">
    <property type="entry name" value="2-HYDROXYGLUTARYL-COA DEHYDRATASE, D-COMPONENT-RELATED"/>
    <property type="match status" value="1"/>
</dbReference>
<dbReference type="InterPro" id="IPR010327">
    <property type="entry name" value="FldB/FldC_alpha/beta"/>
</dbReference>
<proteinExistence type="inferred from homology"/>
<dbReference type="Pfam" id="PF06050">
    <property type="entry name" value="HGD-D"/>
    <property type="match status" value="1"/>
</dbReference>
<dbReference type="AlphaFoldDB" id="A0A0R3KBU6"/>
<comment type="caution">
    <text evidence="2">The sequence shown here is derived from an EMBL/GenBank/DDBJ whole genome shotgun (WGS) entry which is preliminary data.</text>
</comment>
<dbReference type="PANTHER" id="PTHR30548:SF2">
    <property type="entry name" value="2-HYDROXYACYL-COA DEHYDRATASE,D-COMPONENT"/>
    <property type="match status" value="1"/>
</dbReference>
<keyword evidence="3" id="KW-1185">Reference proteome</keyword>
<gene>
    <name evidence="2" type="ORF">CQ12_30405</name>
</gene>
<evidence type="ECO:0000313" key="3">
    <source>
        <dbReference type="Proteomes" id="UP000050863"/>
    </source>
</evidence>
<dbReference type="STRING" id="280332.CQ12_30405"/>
<comment type="similarity">
    <text evidence="1">Belongs to the FldB/FldC dehydratase alpha/beta subunit family.</text>
</comment>
<sequence>MGEPHGDRAAAPDALIKAIRMRSVMNCHRLAEAYRETSKVAYVSEQFPTEVVFAAGAMPWNIESMAIMLAQSVDVNRIFQLTQEKGLSRDICSFLRGPHGMMLANCYPTPDVVLTNDQPCEGLAKQMCLAGKRFDVPVIAMNTPESFDEDAIGYVARQIERMRERMAAELGLEGSSESLQRAVAFSNDAREYYRKTVALLETHKLPGISRELQEIFGMNYFGARENVTLCKALYQAAAELAKAAPGGGKRVIWIGQVPEETHELLRHMSREVEILYWAPLWNANLRSLDETRSLHSIAERAILYHWNAERMSVELERICDRFSVEGFVIVNVWGCRNIAGISPMLRDFAARRKIKHITINVDLVDRNNYAFNHVKNRVDAFLELMQ</sequence>
<accession>A0A0R3KBU6</accession>
<reference evidence="2 3" key="1">
    <citation type="submission" date="2014-03" db="EMBL/GenBank/DDBJ databases">
        <title>Bradyrhizobium valentinum sp. nov., isolated from effective nodules of Lupinus mariae-josephae, a lupine endemic of basic-lime soils in Eastern Spain.</title>
        <authorList>
            <person name="Duran D."/>
            <person name="Rey L."/>
            <person name="Navarro A."/>
            <person name="Busquets A."/>
            <person name="Imperial J."/>
            <person name="Ruiz-Argueso T."/>
        </authorList>
    </citation>
    <scope>NUCLEOTIDE SEQUENCE [LARGE SCALE GENOMIC DNA]</scope>
    <source>
        <strain evidence="2 3">PAC68</strain>
    </source>
</reference>
<evidence type="ECO:0000313" key="2">
    <source>
        <dbReference type="EMBL" id="KRQ92929.1"/>
    </source>
</evidence>
<name>A0A0R3KBU6_9BRAD</name>
<dbReference type="Gene3D" id="3.40.50.11890">
    <property type="match status" value="1"/>
</dbReference>
<dbReference type="OrthoDB" id="9810278at2"/>
<dbReference type="Gene3D" id="3.40.50.11900">
    <property type="match status" value="1"/>
</dbReference>
<protein>
    <submittedName>
        <fullName evidence="2">2-hydroxyglutaryl-CoA dehydratase</fullName>
    </submittedName>
</protein>
<organism evidence="2 3">
    <name type="scientific">Bradyrhizobium jicamae</name>
    <dbReference type="NCBI Taxonomy" id="280332"/>
    <lineage>
        <taxon>Bacteria</taxon>
        <taxon>Pseudomonadati</taxon>
        <taxon>Pseudomonadota</taxon>
        <taxon>Alphaproteobacteria</taxon>
        <taxon>Hyphomicrobiales</taxon>
        <taxon>Nitrobacteraceae</taxon>
        <taxon>Bradyrhizobium</taxon>
    </lineage>
</organism>
<dbReference type="EMBL" id="LLXZ01000231">
    <property type="protein sequence ID" value="KRQ92929.1"/>
    <property type="molecule type" value="Genomic_DNA"/>
</dbReference>